<organism evidence="1 2">
    <name type="scientific">Microvirga brassicacearum</name>
    <dbReference type="NCBI Taxonomy" id="2580413"/>
    <lineage>
        <taxon>Bacteria</taxon>
        <taxon>Pseudomonadati</taxon>
        <taxon>Pseudomonadota</taxon>
        <taxon>Alphaproteobacteria</taxon>
        <taxon>Hyphomicrobiales</taxon>
        <taxon>Methylobacteriaceae</taxon>
        <taxon>Microvirga</taxon>
    </lineage>
</organism>
<dbReference type="Proteomes" id="UP000325684">
    <property type="component" value="Unassembled WGS sequence"/>
</dbReference>
<evidence type="ECO:0000313" key="1">
    <source>
        <dbReference type="EMBL" id="KAB0265031.1"/>
    </source>
</evidence>
<protein>
    <submittedName>
        <fullName evidence="1">IS6 family transposase</fullName>
    </submittedName>
</protein>
<feature type="non-terminal residue" evidence="1">
    <location>
        <position position="39"/>
    </location>
</feature>
<proteinExistence type="predicted"/>
<keyword evidence="2" id="KW-1185">Reference proteome</keyword>
<dbReference type="EMBL" id="VCMV01000049">
    <property type="protein sequence ID" value="KAB0265031.1"/>
    <property type="molecule type" value="Genomic_DNA"/>
</dbReference>
<reference evidence="1 2" key="1">
    <citation type="journal article" date="2019" name="Microorganisms">
        <title>Genome Insights into the Novel Species Microvirga brassicacearum, a Rapeseed Endophyte with Biotechnological Potential.</title>
        <authorList>
            <person name="Jimenez-Gomez A."/>
            <person name="Saati-Santamaria Z."/>
            <person name="Igual J.M."/>
            <person name="Rivas R."/>
            <person name="Mateos P.F."/>
            <person name="Garcia-Fraile P."/>
        </authorList>
    </citation>
    <scope>NUCLEOTIDE SEQUENCE [LARGE SCALE GENOMIC DNA]</scope>
    <source>
        <strain evidence="1 2">CDVBN77</strain>
    </source>
</reference>
<dbReference type="AlphaFoldDB" id="A0A5N3P5V7"/>
<accession>A0A5N3P5V7</accession>
<gene>
    <name evidence="1" type="ORF">FEZ63_20470</name>
</gene>
<name>A0A5N3P5V7_9HYPH</name>
<evidence type="ECO:0000313" key="2">
    <source>
        <dbReference type="Proteomes" id="UP000325684"/>
    </source>
</evidence>
<comment type="caution">
    <text evidence="1">The sequence shown here is derived from an EMBL/GenBank/DDBJ whole genome shotgun (WGS) entry which is preliminary data.</text>
</comment>
<sequence length="39" mass="4734">MFKGRHFDRSIILLCVRWYLAYNLSLRNLEEMMAERGIS</sequence>